<comment type="similarity">
    <text evidence="1">Belongs to the LEA type SMP family.</text>
</comment>
<evidence type="ECO:0000259" key="3">
    <source>
        <dbReference type="Pfam" id="PF04927"/>
    </source>
</evidence>
<keyword evidence="5" id="KW-1185">Reference proteome</keyword>
<gene>
    <name evidence="4" type="ORF">Cgig2_033172</name>
</gene>
<name>A0A9Q1JJY6_9CARY</name>
<feature type="domain" description="SMP" evidence="3">
    <location>
        <begin position="193"/>
        <end position="250"/>
    </location>
</feature>
<evidence type="ECO:0000256" key="2">
    <source>
        <dbReference type="ARBA" id="ARBA00022737"/>
    </source>
</evidence>
<dbReference type="OrthoDB" id="2014755at2759"/>
<accession>A0A9Q1JJY6</accession>
<protein>
    <recommendedName>
        <fullName evidence="3">SMP domain-containing protein</fullName>
    </recommendedName>
</protein>
<sequence>MAQEQPIKYGDVFMVSEKIANKPIAPQDAAAMQSAESQVLGHSQRGGPASVMHSAATHNVQAGLVPPGSASDVGKHQGMAVMETVIDGHRIITESIGDQVINSNGNVSEFVVIIVTSDSLINRINKNNNGDICRVACHFLALGSAPGDPVACPMSRELFMVQMKVVAQYADMDPNPKQEKMVAPPSAVDQDAVMIGEALEASAISAADKPIDQSDAAAIQVAEMRAIRSNEVPPGGLGAEAQSAAARNAQIVRDEQKTTIADDKPVNIQDAERVIAAEVRNNPRMSPDIGGVADSVAAAARMNQQKHQKDE</sequence>
<dbReference type="Proteomes" id="UP001153076">
    <property type="component" value="Unassembled WGS sequence"/>
</dbReference>
<comment type="caution">
    <text evidence="4">The sequence shown here is derived from an EMBL/GenBank/DDBJ whole genome shotgun (WGS) entry which is preliminary data.</text>
</comment>
<dbReference type="InterPro" id="IPR007011">
    <property type="entry name" value="LEA_SMP_dom"/>
</dbReference>
<dbReference type="PANTHER" id="PTHR31174:SF31">
    <property type="entry name" value="LATE EMBRYOGENESIS ABUNDANT PROTEIN 3"/>
    <property type="match status" value="1"/>
</dbReference>
<evidence type="ECO:0000313" key="4">
    <source>
        <dbReference type="EMBL" id="KAJ8425899.1"/>
    </source>
</evidence>
<evidence type="ECO:0000256" key="1">
    <source>
        <dbReference type="ARBA" id="ARBA00010733"/>
    </source>
</evidence>
<dbReference type="AlphaFoldDB" id="A0A9Q1JJY6"/>
<dbReference type="PANTHER" id="PTHR31174">
    <property type="entry name" value="SEED MATURATION FAMILY PROTEIN"/>
    <property type="match status" value="1"/>
</dbReference>
<keyword evidence="2" id="KW-0677">Repeat</keyword>
<evidence type="ECO:0000313" key="5">
    <source>
        <dbReference type="Proteomes" id="UP001153076"/>
    </source>
</evidence>
<proteinExistence type="inferred from homology"/>
<dbReference type="EMBL" id="JAKOGI010001385">
    <property type="protein sequence ID" value="KAJ8425899.1"/>
    <property type="molecule type" value="Genomic_DNA"/>
</dbReference>
<organism evidence="4 5">
    <name type="scientific">Carnegiea gigantea</name>
    <dbReference type="NCBI Taxonomy" id="171969"/>
    <lineage>
        <taxon>Eukaryota</taxon>
        <taxon>Viridiplantae</taxon>
        <taxon>Streptophyta</taxon>
        <taxon>Embryophyta</taxon>
        <taxon>Tracheophyta</taxon>
        <taxon>Spermatophyta</taxon>
        <taxon>Magnoliopsida</taxon>
        <taxon>eudicotyledons</taxon>
        <taxon>Gunneridae</taxon>
        <taxon>Pentapetalae</taxon>
        <taxon>Caryophyllales</taxon>
        <taxon>Cactineae</taxon>
        <taxon>Cactaceae</taxon>
        <taxon>Cactoideae</taxon>
        <taxon>Echinocereeae</taxon>
        <taxon>Carnegiea</taxon>
    </lineage>
</organism>
<reference evidence="4" key="1">
    <citation type="submission" date="2022-04" db="EMBL/GenBank/DDBJ databases">
        <title>Carnegiea gigantea Genome sequencing and assembly v2.</title>
        <authorList>
            <person name="Copetti D."/>
            <person name="Sanderson M.J."/>
            <person name="Burquez A."/>
            <person name="Wojciechowski M.F."/>
        </authorList>
    </citation>
    <scope>NUCLEOTIDE SEQUENCE</scope>
    <source>
        <strain evidence="4">SGP5-SGP5p</strain>
        <tissue evidence="4">Aerial part</tissue>
    </source>
</reference>
<feature type="domain" description="SMP" evidence="3">
    <location>
        <begin position="7"/>
        <end position="61"/>
    </location>
</feature>
<dbReference type="Pfam" id="PF04927">
    <property type="entry name" value="SMP"/>
    <property type="match status" value="3"/>
</dbReference>
<feature type="domain" description="SMP" evidence="3">
    <location>
        <begin position="261"/>
        <end position="305"/>
    </location>
</feature>
<dbReference type="InterPro" id="IPR042971">
    <property type="entry name" value="LEA_SMP"/>
</dbReference>